<protein>
    <submittedName>
        <fullName evidence="1">Uncharacterized protein</fullName>
    </submittedName>
</protein>
<sequence length="196" mass="21776">MEPLRIEEEGDVCPPEIRSPRLPRHPPTTPACAMCPAMCLVVVSFVVRATMLLVGKKNVRQPLQLATTIVKGHRAALHTKVCTFAVQRVTFICQRFAMTEHRDLTFSCVGPGRPFGSRVDGARRLSWSSSSLDPKSSSLKLFVEAVELARAKVSVVFVSTTLPKSPQRNPQFADSPSLRNQVFLKKETIIVFITHH</sequence>
<reference evidence="1" key="1">
    <citation type="submission" date="2011-02" db="EMBL/GenBank/DDBJ databases">
        <title>The genome of the leaf-cutting ant Acromyrmex echinatior suggests key adaptations to social evolution and fungus farming.</title>
        <authorList>
            <person name="Nygaard S."/>
            <person name="Zhang G."/>
        </authorList>
    </citation>
    <scope>NUCLEOTIDE SEQUENCE</scope>
</reference>
<dbReference type="Proteomes" id="UP000007755">
    <property type="component" value="Unassembled WGS sequence"/>
</dbReference>
<gene>
    <name evidence="1" type="ORF">G5I_10146</name>
</gene>
<organism evidence="2">
    <name type="scientific">Acromyrmex echinatior</name>
    <name type="common">Panamanian leafcutter ant</name>
    <name type="synonym">Acromyrmex octospinosus echinatior</name>
    <dbReference type="NCBI Taxonomy" id="103372"/>
    <lineage>
        <taxon>Eukaryota</taxon>
        <taxon>Metazoa</taxon>
        <taxon>Ecdysozoa</taxon>
        <taxon>Arthropoda</taxon>
        <taxon>Hexapoda</taxon>
        <taxon>Insecta</taxon>
        <taxon>Pterygota</taxon>
        <taxon>Neoptera</taxon>
        <taxon>Endopterygota</taxon>
        <taxon>Hymenoptera</taxon>
        <taxon>Apocrita</taxon>
        <taxon>Aculeata</taxon>
        <taxon>Formicoidea</taxon>
        <taxon>Formicidae</taxon>
        <taxon>Myrmicinae</taxon>
        <taxon>Acromyrmex</taxon>
    </lineage>
</organism>
<name>F4WVZ3_ACREC</name>
<proteinExistence type="predicted"/>
<evidence type="ECO:0000313" key="1">
    <source>
        <dbReference type="EMBL" id="EGI61582.1"/>
    </source>
</evidence>
<dbReference type="AlphaFoldDB" id="F4WVZ3"/>
<dbReference type="EMBL" id="GL888404">
    <property type="protein sequence ID" value="EGI61582.1"/>
    <property type="molecule type" value="Genomic_DNA"/>
</dbReference>
<keyword evidence="2" id="KW-1185">Reference proteome</keyword>
<dbReference type="InParanoid" id="F4WVZ3"/>
<evidence type="ECO:0000313" key="2">
    <source>
        <dbReference type="Proteomes" id="UP000007755"/>
    </source>
</evidence>
<accession>F4WVZ3</accession>